<feature type="domain" description="Thioredoxin-like fold" evidence="3">
    <location>
        <begin position="96"/>
        <end position="265"/>
    </location>
</feature>
<dbReference type="SUPFAM" id="SSF52833">
    <property type="entry name" value="Thioredoxin-like"/>
    <property type="match status" value="1"/>
</dbReference>
<dbReference type="Gene3D" id="3.40.30.10">
    <property type="entry name" value="Glutaredoxin"/>
    <property type="match status" value="1"/>
</dbReference>
<dbReference type="EMBL" id="BAABLM010000005">
    <property type="protein sequence ID" value="GAA4678712.1"/>
    <property type="molecule type" value="Genomic_DNA"/>
</dbReference>
<evidence type="ECO:0000313" key="5">
    <source>
        <dbReference type="Proteomes" id="UP001501295"/>
    </source>
</evidence>
<feature type="compositionally biased region" description="Low complexity" evidence="1">
    <location>
        <begin position="287"/>
        <end position="312"/>
    </location>
</feature>
<feature type="region of interest" description="Disordered" evidence="1">
    <location>
        <begin position="279"/>
        <end position="312"/>
    </location>
</feature>
<sequence>MSNNSRRQEARERARLARIAAQRRERRVTVLLRSSIVVGVLAVLTVVTLVIMAGVKPAGPGPRNLADGIIIGEGSKAVRTAALSAGEEPSALVGVGGGSGPATIKLFVDYQCPGCGALEKENADYLAGLVESGAATLEYHPVAILDRMSLGARYSSRAANAAACVADLSPDAFPAVTAALFAAQPEEGTRGPDDAELAKTVTAVKGLQKKAEIRSCIDDQRFGGWVKEATDRALAQGAPGTDLDKLSQTPTVVVNGKVFDASKGVTFQAFVASVVGDAAKADDSAKGDSATETPAPEAGAPEVPQTEPEQQQ</sequence>
<gene>
    <name evidence="4" type="ORF">GCM10025780_24530</name>
</gene>
<dbReference type="InterPro" id="IPR036249">
    <property type="entry name" value="Thioredoxin-like_sf"/>
</dbReference>
<reference evidence="5" key="1">
    <citation type="journal article" date="2019" name="Int. J. Syst. Evol. Microbiol.">
        <title>The Global Catalogue of Microorganisms (GCM) 10K type strain sequencing project: providing services to taxonomists for standard genome sequencing and annotation.</title>
        <authorList>
            <consortium name="The Broad Institute Genomics Platform"/>
            <consortium name="The Broad Institute Genome Sequencing Center for Infectious Disease"/>
            <person name="Wu L."/>
            <person name="Ma J."/>
        </authorList>
    </citation>
    <scope>NUCLEOTIDE SEQUENCE [LARGE SCALE GENOMIC DNA]</scope>
    <source>
        <strain evidence="5">JCM 18956</strain>
    </source>
</reference>
<evidence type="ECO:0000259" key="3">
    <source>
        <dbReference type="Pfam" id="PF13462"/>
    </source>
</evidence>
<dbReference type="Pfam" id="PF13462">
    <property type="entry name" value="Thioredoxin_4"/>
    <property type="match status" value="1"/>
</dbReference>
<dbReference type="RefSeq" id="WP_345376181.1">
    <property type="nucleotide sequence ID" value="NZ_BAABLM010000005.1"/>
</dbReference>
<evidence type="ECO:0000313" key="4">
    <source>
        <dbReference type="EMBL" id="GAA4678712.1"/>
    </source>
</evidence>
<comment type="caution">
    <text evidence="4">The sequence shown here is derived from an EMBL/GenBank/DDBJ whole genome shotgun (WGS) entry which is preliminary data.</text>
</comment>
<evidence type="ECO:0000256" key="1">
    <source>
        <dbReference type="SAM" id="MobiDB-lite"/>
    </source>
</evidence>
<protein>
    <submittedName>
        <fullName evidence="4">Thioredoxin domain-containing protein</fullName>
    </submittedName>
</protein>
<dbReference type="Proteomes" id="UP001501295">
    <property type="component" value="Unassembled WGS sequence"/>
</dbReference>
<keyword evidence="2" id="KW-0812">Transmembrane</keyword>
<dbReference type="InterPro" id="IPR012336">
    <property type="entry name" value="Thioredoxin-like_fold"/>
</dbReference>
<keyword evidence="2" id="KW-1133">Transmembrane helix</keyword>
<keyword evidence="2" id="KW-0472">Membrane</keyword>
<accession>A0ABP8W278</accession>
<proteinExistence type="predicted"/>
<evidence type="ECO:0000256" key="2">
    <source>
        <dbReference type="SAM" id="Phobius"/>
    </source>
</evidence>
<keyword evidence="5" id="KW-1185">Reference proteome</keyword>
<organism evidence="4 5">
    <name type="scientific">Frondihabitans cladoniiphilus</name>
    <dbReference type="NCBI Taxonomy" id="715785"/>
    <lineage>
        <taxon>Bacteria</taxon>
        <taxon>Bacillati</taxon>
        <taxon>Actinomycetota</taxon>
        <taxon>Actinomycetes</taxon>
        <taxon>Micrococcales</taxon>
        <taxon>Microbacteriaceae</taxon>
        <taxon>Frondihabitans</taxon>
    </lineage>
</organism>
<feature type="transmembrane region" description="Helical" evidence="2">
    <location>
        <begin position="30"/>
        <end position="55"/>
    </location>
</feature>
<name>A0ABP8W278_9MICO</name>